<dbReference type="Proteomes" id="UP000192911">
    <property type="component" value="Unassembled WGS sequence"/>
</dbReference>
<protein>
    <submittedName>
        <fullName evidence="1">Uncharacterized protein</fullName>
    </submittedName>
</protein>
<dbReference type="GeneID" id="95552845"/>
<dbReference type="STRING" id="28094.SAMN06295900_1318"/>
<dbReference type="RefSeq" id="WP_170151708.1">
    <property type="nucleotide sequence ID" value="NZ_BSQD01000008.1"/>
</dbReference>
<proteinExistence type="predicted"/>
<evidence type="ECO:0000313" key="2">
    <source>
        <dbReference type="Proteomes" id="UP000192911"/>
    </source>
</evidence>
<dbReference type="AlphaFoldDB" id="A0A1X7HCE7"/>
<reference evidence="2" key="1">
    <citation type="submission" date="2017-04" db="EMBL/GenBank/DDBJ databases">
        <authorList>
            <person name="Varghese N."/>
            <person name="Submissions S."/>
        </authorList>
    </citation>
    <scope>NUCLEOTIDE SEQUENCE [LARGE SCALE GENOMIC DNA]</scope>
    <source>
        <strain evidence="2">Ballard 720</strain>
    </source>
</reference>
<keyword evidence="2" id="KW-1185">Reference proteome</keyword>
<organism evidence="1 2">
    <name type="scientific">Trinickia caryophylli</name>
    <name type="common">Paraburkholderia caryophylli</name>
    <dbReference type="NCBI Taxonomy" id="28094"/>
    <lineage>
        <taxon>Bacteria</taxon>
        <taxon>Pseudomonadati</taxon>
        <taxon>Pseudomonadota</taxon>
        <taxon>Betaproteobacteria</taxon>
        <taxon>Burkholderiales</taxon>
        <taxon>Burkholderiaceae</taxon>
        <taxon>Trinickia</taxon>
    </lineage>
</organism>
<name>A0A1X7HCE7_TRICW</name>
<sequence>MLKILKRWGSMLVLATITVLLVGKACSQEAYGPYNVIGYNYTDRNIFLPDLPNKHDGYIEFHFLPERKIEAK</sequence>
<evidence type="ECO:0000313" key="1">
    <source>
        <dbReference type="EMBL" id="SMF83324.1"/>
    </source>
</evidence>
<dbReference type="EMBL" id="FXAH01000031">
    <property type="protein sequence ID" value="SMF83324.1"/>
    <property type="molecule type" value="Genomic_DNA"/>
</dbReference>
<gene>
    <name evidence="1" type="ORF">SAMN06295900_1318</name>
</gene>
<accession>A0A1X7HCE7</accession>